<feature type="domain" description="PglD N-terminal" evidence="4">
    <location>
        <begin position="4"/>
        <end position="76"/>
    </location>
</feature>
<dbReference type="PANTHER" id="PTHR43300:SF7">
    <property type="entry name" value="UDP-N-ACETYLBACILLOSAMINE N-ACETYLTRANSFERASE"/>
    <property type="match status" value="1"/>
</dbReference>
<dbReference type="InterPro" id="IPR018357">
    <property type="entry name" value="Hexapep_transf_CS"/>
</dbReference>
<evidence type="ECO:0000256" key="2">
    <source>
        <dbReference type="ARBA" id="ARBA00022679"/>
    </source>
</evidence>
<dbReference type="InterPro" id="IPR020019">
    <property type="entry name" value="AcTrfase_PglD-like"/>
</dbReference>
<dbReference type="PROSITE" id="PS00101">
    <property type="entry name" value="HEXAPEP_TRANSFERASES"/>
    <property type="match status" value="1"/>
</dbReference>
<keyword evidence="2" id="KW-0808">Transferase</keyword>
<comment type="caution">
    <text evidence="5">The sequence shown here is derived from an EMBL/GenBank/DDBJ whole genome shotgun (WGS) entry which is preliminary data.</text>
</comment>
<evidence type="ECO:0000313" key="5">
    <source>
        <dbReference type="EMBL" id="MFC5345291.1"/>
    </source>
</evidence>
<organism evidence="5 6">
    <name type="scientific">Brevundimonas staleyi</name>
    <dbReference type="NCBI Taxonomy" id="74326"/>
    <lineage>
        <taxon>Bacteria</taxon>
        <taxon>Pseudomonadati</taxon>
        <taxon>Pseudomonadota</taxon>
        <taxon>Alphaproteobacteria</taxon>
        <taxon>Caulobacterales</taxon>
        <taxon>Caulobacteraceae</taxon>
        <taxon>Brevundimonas</taxon>
    </lineage>
</organism>
<protein>
    <submittedName>
        <fullName evidence="5">Acetyltransferase</fullName>
    </submittedName>
</protein>
<keyword evidence="3" id="KW-0677">Repeat</keyword>
<keyword evidence="6" id="KW-1185">Reference proteome</keyword>
<sequence>MRSLAILGGGGHARSVASSAERAGWTSLALFDDRSPEAWERGPWPVSGSTDDWAAAVEAYQGVLIGVGDNVARLALHLRASGLGAPATTLIDPSASVSRHAHIGAGSVVLAAACVNVQAQLGQAVIVNTAATVDHDCRLGDGVHVSPGANLAGGVVVGARSWIGIGAVVRQGVAIGCDAVIGAGAVVLADVPDGLTVVGNPARKLER</sequence>
<dbReference type="RefSeq" id="WP_376867043.1">
    <property type="nucleotide sequence ID" value="NZ_JBHSLF010000045.1"/>
</dbReference>
<evidence type="ECO:0000256" key="3">
    <source>
        <dbReference type="ARBA" id="ARBA00022737"/>
    </source>
</evidence>
<name>A0ABW0FVA4_9CAUL</name>
<evidence type="ECO:0000256" key="1">
    <source>
        <dbReference type="ARBA" id="ARBA00007274"/>
    </source>
</evidence>
<dbReference type="CDD" id="cd03360">
    <property type="entry name" value="LbH_AT_putative"/>
    <property type="match status" value="1"/>
</dbReference>
<evidence type="ECO:0000259" key="4">
    <source>
        <dbReference type="Pfam" id="PF17836"/>
    </source>
</evidence>
<gene>
    <name evidence="5" type="ORF">ACFPIE_15340</name>
</gene>
<dbReference type="Gene3D" id="2.160.10.10">
    <property type="entry name" value="Hexapeptide repeat proteins"/>
    <property type="match status" value="1"/>
</dbReference>
<dbReference type="SUPFAM" id="SSF51161">
    <property type="entry name" value="Trimeric LpxA-like enzymes"/>
    <property type="match status" value="1"/>
</dbReference>
<dbReference type="InterPro" id="IPR011004">
    <property type="entry name" value="Trimer_LpxA-like_sf"/>
</dbReference>
<reference evidence="6" key="1">
    <citation type="journal article" date="2019" name="Int. J. Syst. Evol. Microbiol.">
        <title>The Global Catalogue of Microorganisms (GCM) 10K type strain sequencing project: providing services to taxonomists for standard genome sequencing and annotation.</title>
        <authorList>
            <consortium name="The Broad Institute Genomics Platform"/>
            <consortium name="The Broad Institute Genome Sequencing Center for Infectious Disease"/>
            <person name="Wu L."/>
            <person name="Ma J."/>
        </authorList>
    </citation>
    <scope>NUCLEOTIDE SEQUENCE [LARGE SCALE GENOMIC DNA]</scope>
    <source>
        <strain evidence="6">JCM 12125</strain>
    </source>
</reference>
<accession>A0ABW0FVA4</accession>
<dbReference type="InterPro" id="IPR050179">
    <property type="entry name" value="Trans_hexapeptide_repeat"/>
</dbReference>
<evidence type="ECO:0000313" key="6">
    <source>
        <dbReference type="Proteomes" id="UP001596152"/>
    </source>
</evidence>
<comment type="similarity">
    <text evidence="1">Belongs to the transferase hexapeptide repeat family.</text>
</comment>
<dbReference type="PANTHER" id="PTHR43300">
    <property type="entry name" value="ACETYLTRANSFERASE"/>
    <property type="match status" value="1"/>
</dbReference>
<dbReference type="Proteomes" id="UP001596152">
    <property type="component" value="Unassembled WGS sequence"/>
</dbReference>
<dbReference type="NCBIfam" id="TIGR03570">
    <property type="entry name" value="NeuD_NnaD"/>
    <property type="match status" value="1"/>
</dbReference>
<dbReference type="Gene3D" id="3.40.50.20">
    <property type="match status" value="1"/>
</dbReference>
<dbReference type="EMBL" id="JBHSLF010000045">
    <property type="protein sequence ID" value="MFC5345291.1"/>
    <property type="molecule type" value="Genomic_DNA"/>
</dbReference>
<dbReference type="Pfam" id="PF17836">
    <property type="entry name" value="PglD_N"/>
    <property type="match status" value="1"/>
</dbReference>
<dbReference type="InterPro" id="IPR041561">
    <property type="entry name" value="PglD_N"/>
</dbReference>
<proteinExistence type="inferred from homology"/>